<dbReference type="PANTHER" id="PTHR13504:SF38">
    <property type="entry name" value="FIDO DOMAIN-CONTAINING PROTEIN"/>
    <property type="match status" value="1"/>
</dbReference>
<sequence length="408" mass="45997">MNKADEKADVITLDRGESPVSMEPLLLREGARRRGEILDRTVELAQKAAGLRRALPERLLSSLATLVRSMNCYYSNLIEGHNTHPVDVERALREDYSRDPETRDLQREARAHVAVQQWIDEGGLRERTLTSEGIREIHRRFCMELPEELLWTRDLDGETRVRVEPGRWRDRDVRVGRHLAVSPGAVPRFLDRFTHVYTNLGRADTILAAACAHHRLLWIHPFIDGNGRVARLMSHAVLVEALDSGALWSVARGLARHVETYKQHLAACDLPRRNDLDGRGHLSEEALADFAVFFLDLCIDQVEFMDGLIQPERLRERIQLWARDAIQLGRLPPKAGLVLDALLYRGTLPRGEMPGLVGTGERQARRVVSALIDTGVVTAQTSRAPLILAFPAHLAGRWLPGLFPEPST</sequence>
<evidence type="ECO:0000313" key="5">
    <source>
        <dbReference type="Proteomes" id="UP000434044"/>
    </source>
</evidence>
<keyword evidence="2" id="KW-0547">Nucleotide-binding</keyword>
<organism evidence="4 5">
    <name type="scientific">Allochromatium palmeri</name>
    <dbReference type="NCBI Taxonomy" id="231048"/>
    <lineage>
        <taxon>Bacteria</taxon>
        <taxon>Pseudomonadati</taxon>
        <taxon>Pseudomonadota</taxon>
        <taxon>Gammaproteobacteria</taxon>
        <taxon>Chromatiales</taxon>
        <taxon>Chromatiaceae</taxon>
        <taxon>Allochromatium</taxon>
    </lineage>
</organism>
<dbReference type="InterPro" id="IPR036597">
    <property type="entry name" value="Fido-like_dom_sf"/>
</dbReference>
<feature type="active site" evidence="1">
    <location>
        <position position="220"/>
    </location>
</feature>
<dbReference type="Pfam" id="PF02661">
    <property type="entry name" value="Fic"/>
    <property type="match status" value="1"/>
</dbReference>
<dbReference type="EMBL" id="WNKT01000035">
    <property type="protein sequence ID" value="MTW22253.1"/>
    <property type="molecule type" value="Genomic_DNA"/>
</dbReference>
<name>A0A6N8EDD3_9GAMM</name>
<reference evidence="4 5" key="1">
    <citation type="submission" date="2019-11" db="EMBL/GenBank/DDBJ databases">
        <title>Whole-genome sequence of the anaerobic purple sulfur bacterium Allochromatium palmeri DSM 15591.</title>
        <authorList>
            <person name="Kyndt J.A."/>
            <person name="Meyer T.E."/>
        </authorList>
    </citation>
    <scope>NUCLEOTIDE SEQUENCE [LARGE SCALE GENOMIC DNA]</scope>
    <source>
        <strain evidence="4 5">DSM 15591</strain>
    </source>
</reference>
<protein>
    <submittedName>
        <fullName evidence="4">Fic family protein</fullName>
    </submittedName>
</protein>
<keyword evidence="5" id="KW-1185">Reference proteome</keyword>
<evidence type="ECO:0000256" key="2">
    <source>
        <dbReference type="PIRSR" id="PIRSR640198-2"/>
    </source>
</evidence>
<evidence type="ECO:0000256" key="1">
    <source>
        <dbReference type="PIRSR" id="PIRSR640198-1"/>
    </source>
</evidence>
<dbReference type="PANTHER" id="PTHR13504">
    <property type="entry name" value="FIDO DOMAIN-CONTAINING PROTEIN DDB_G0283145"/>
    <property type="match status" value="1"/>
</dbReference>
<dbReference type="Proteomes" id="UP000434044">
    <property type="component" value="Unassembled WGS sequence"/>
</dbReference>
<dbReference type="AlphaFoldDB" id="A0A6N8EDD3"/>
<feature type="domain" description="Fido" evidence="3">
    <location>
        <begin position="129"/>
        <end position="296"/>
    </location>
</feature>
<comment type="caution">
    <text evidence="4">The sequence shown here is derived from an EMBL/GenBank/DDBJ whole genome shotgun (WGS) entry which is preliminary data.</text>
</comment>
<accession>A0A6N8EDD3</accession>
<proteinExistence type="predicted"/>
<evidence type="ECO:0000313" key="4">
    <source>
        <dbReference type="EMBL" id="MTW22253.1"/>
    </source>
</evidence>
<feature type="binding site" evidence="2">
    <location>
        <begin position="224"/>
        <end position="231"/>
    </location>
    <ligand>
        <name>ATP</name>
        <dbReference type="ChEBI" id="CHEBI:30616"/>
    </ligand>
</feature>
<dbReference type="GO" id="GO:0005524">
    <property type="term" value="F:ATP binding"/>
    <property type="evidence" value="ECO:0007669"/>
    <property type="project" value="UniProtKB-KW"/>
</dbReference>
<gene>
    <name evidence="4" type="ORF">GJ668_14315</name>
</gene>
<feature type="binding site" evidence="2">
    <location>
        <begin position="175"/>
        <end position="178"/>
    </location>
    <ligand>
        <name>ATP</name>
        <dbReference type="ChEBI" id="CHEBI:30616"/>
    </ligand>
</feature>
<dbReference type="InterPro" id="IPR003812">
    <property type="entry name" value="Fido"/>
</dbReference>
<dbReference type="Gene3D" id="1.10.3290.10">
    <property type="entry name" value="Fido-like domain"/>
    <property type="match status" value="1"/>
</dbReference>
<dbReference type="PROSITE" id="PS51459">
    <property type="entry name" value="FIDO"/>
    <property type="match status" value="1"/>
</dbReference>
<dbReference type="SUPFAM" id="SSF140931">
    <property type="entry name" value="Fic-like"/>
    <property type="match status" value="1"/>
</dbReference>
<dbReference type="OrthoDB" id="9807853at2"/>
<evidence type="ECO:0000259" key="3">
    <source>
        <dbReference type="PROSITE" id="PS51459"/>
    </source>
</evidence>
<keyword evidence="2" id="KW-0067">ATP-binding</keyword>
<dbReference type="InterPro" id="IPR040198">
    <property type="entry name" value="Fido_containing"/>
</dbReference>